<proteinExistence type="inferred from homology"/>
<dbReference type="GO" id="GO:0044322">
    <property type="term" value="C:endoplasmic reticulum quality control compartment"/>
    <property type="evidence" value="ECO:0007669"/>
    <property type="project" value="GOC"/>
</dbReference>
<dbReference type="AlphaFoldDB" id="A0A2T7PKJ8"/>
<dbReference type="InterPro" id="IPR044674">
    <property type="entry name" value="EDEM1/2/3"/>
</dbReference>
<dbReference type="SUPFAM" id="SSF48225">
    <property type="entry name" value="Seven-hairpin glycosidases"/>
    <property type="match status" value="1"/>
</dbReference>
<comment type="subcellular location">
    <subcellularLocation>
        <location evidence="1">Endoplasmic reticulum</location>
    </subcellularLocation>
</comment>
<dbReference type="Proteomes" id="UP000245119">
    <property type="component" value="Linkage Group LG3"/>
</dbReference>
<comment type="similarity">
    <text evidence="2 7">Belongs to the glycosyl hydrolase 47 family.</text>
</comment>
<dbReference type="GO" id="GO:0005975">
    <property type="term" value="P:carbohydrate metabolic process"/>
    <property type="evidence" value="ECO:0007669"/>
    <property type="project" value="InterPro"/>
</dbReference>
<feature type="active site" description="Proton donor" evidence="5">
    <location>
        <position position="78"/>
    </location>
</feature>
<protein>
    <recommendedName>
        <fullName evidence="7">alpha-1,2-Mannosidase</fullName>
        <ecNumber evidence="7">3.2.1.-</ecNumber>
    </recommendedName>
</protein>
<feature type="compositionally biased region" description="Polar residues" evidence="8">
    <location>
        <begin position="577"/>
        <end position="589"/>
    </location>
</feature>
<evidence type="ECO:0000256" key="2">
    <source>
        <dbReference type="ARBA" id="ARBA00007658"/>
    </source>
</evidence>
<feature type="active site" evidence="5">
    <location>
        <position position="312"/>
    </location>
</feature>
<dbReference type="InterPro" id="IPR001382">
    <property type="entry name" value="Glyco_hydro_47"/>
</dbReference>
<keyword evidence="6" id="KW-0106">Calcium</keyword>
<evidence type="ECO:0000256" key="3">
    <source>
        <dbReference type="ARBA" id="ARBA00022824"/>
    </source>
</evidence>
<dbReference type="GO" id="GO:0005509">
    <property type="term" value="F:calcium ion binding"/>
    <property type="evidence" value="ECO:0007669"/>
    <property type="project" value="InterPro"/>
</dbReference>
<comment type="cofactor">
    <cofactor evidence="6">
        <name>Ca(2+)</name>
        <dbReference type="ChEBI" id="CHEBI:29108"/>
    </cofactor>
</comment>
<comment type="caution">
    <text evidence="9">The sequence shown here is derived from an EMBL/GenBank/DDBJ whole genome shotgun (WGS) entry which is preliminary data.</text>
</comment>
<dbReference type="PANTHER" id="PTHR45679:SF6">
    <property type="entry name" value="ER DEGRADATION-ENHANCING ALPHA-MANNOSIDASE-LIKE PROTEIN 2"/>
    <property type="match status" value="1"/>
</dbReference>
<keyword evidence="4" id="KW-0325">Glycoprotein</keyword>
<dbReference type="InterPro" id="IPR012341">
    <property type="entry name" value="6hp_glycosidase-like_sf"/>
</dbReference>
<dbReference type="GO" id="GO:0004571">
    <property type="term" value="F:mannosyl-oligosaccharide 1,2-alpha-mannosidase activity"/>
    <property type="evidence" value="ECO:0007669"/>
    <property type="project" value="InterPro"/>
</dbReference>
<dbReference type="PRINTS" id="PR00747">
    <property type="entry name" value="GLYHDRLASE47"/>
</dbReference>
<evidence type="ECO:0000256" key="7">
    <source>
        <dbReference type="RuleBase" id="RU361193"/>
    </source>
</evidence>
<feature type="region of interest" description="Disordered" evidence="8">
    <location>
        <begin position="527"/>
        <end position="547"/>
    </location>
</feature>
<reference evidence="9 10" key="1">
    <citation type="submission" date="2018-04" db="EMBL/GenBank/DDBJ databases">
        <title>The genome of golden apple snail Pomacea canaliculata provides insight into stress tolerance and invasive adaptation.</title>
        <authorList>
            <person name="Liu C."/>
            <person name="Liu B."/>
            <person name="Ren Y."/>
            <person name="Zhang Y."/>
            <person name="Wang H."/>
            <person name="Li S."/>
            <person name="Jiang F."/>
            <person name="Yin L."/>
            <person name="Zhang G."/>
            <person name="Qian W."/>
            <person name="Fan W."/>
        </authorList>
    </citation>
    <scope>NUCLEOTIDE SEQUENCE [LARGE SCALE GENOMIC DNA]</scope>
    <source>
        <strain evidence="9">SZHN2017</strain>
        <tissue evidence="9">Muscle</tissue>
    </source>
</reference>
<feature type="active site" description="Proton donor" evidence="5">
    <location>
        <position position="291"/>
    </location>
</feature>
<evidence type="ECO:0000313" key="10">
    <source>
        <dbReference type="Proteomes" id="UP000245119"/>
    </source>
</evidence>
<dbReference type="GO" id="GO:1904380">
    <property type="term" value="P:endoplasmic reticulum mannose trimming"/>
    <property type="evidence" value="ECO:0007669"/>
    <property type="project" value="InterPro"/>
</dbReference>
<dbReference type="GO" id="GO:0016020">
    <property type="term" value="C:membrane"/>
    <property type="evidence" value="ECO:0007669"/>
    <property type="project" value="InterPro"/>
</dbReference>
<keyword evidence="7" id="KW-0378">Hydrolase</keyword>
<accession>A0A2T7PKJ8</accession>
<feature type="region of interest" description="Disordered" evidence="8">
    <location>
        <begin position="562"/>
        <end position="589"/>
    </location>
</feature>
<dbReference type="EMBL" id="PZQS01000003">
    <property type="protein sequence ID" value="PVD33951.1"/>
    <property type="molecule type" value="Genomic_DNA"/>
</dbReference>
<dbReference type="PANTHER" id="PTHR45679">
    <property type="entry name" value="ER DEGRADATION-ENHANCING ALPHA-MANNOSIDASE-LIKE PROTEIN 2"/>
    <property type="match status" value="1"/>
</dbReference>
<dbReference type="InterPro" id="IPR036026">
    <property type="entry name" value="Seven-hairpin_glycosidases"/>
</dbReference>
<organism evidence="9 10">
    <name type="scientific">Pomacea canaliculata</name>
    <name type="common">Golden apple snail</name>
    <dbReference type="NCBI Taxonomy" id="400727"/>
    <lineage>
        <taxon>Eukaryota</taxon>
        <taxon>Metazoa</taxon>
        <taxon>Spiralia</taxon>
        <taxon>Lophotrochozoa</taxon>
        <taxon>Mollusca</taxon>
        <taxon>Gastropoda</taxon>
        <taxon>Caenogastropoda</taxon>
        <taxon>Architaenioglossa</taxon>
        <taxon>Ampullarioidea</taxon>
        <taxon>Ampullariidae</taxon>
        <taxon>Pomacea</taxon>
    </lineage>
</organism>
<evidence type="ECO:0000256" key="4">
    <source>
        <dbReference type="ARBA" id="ARBA00023180"/>
    </source>
</evidence>
<evidence type="ECO:0000256" key="1">
    <source>
        <dbReference type="ARBA" id="ARBA00004240"/>
    </source>
</evidence>
<keyword evidence="7" id="KW-0326">Glycosidase</keyword>
<evidence type="ECO:0000313" key="9">
    <source>
        <dbReference type="EMBL" id="PVD33951.1"/>
    </source>
</evidence>
<sequence>MFYHAYNGYIEHAYPYDELRPLTCDGHDTWGSYSLTLIDALDTLAVMGNNTEFRRVSYLLIEKAESFFDMDINVSVFETNIRVVGGLLSAHLMMKRAGMLLEPGWPCSGPLLRMAENIARKLLPGETTVTCTAGVGTFIVEFGTLSRLTGDPIFEKVAMKAIKALWNHRSPLNLLGNHVDVSTGKWTALDSGIGGGVDSYFEYLVKGAIMFDNSELLEMFRVYEQSIVQHLKRDDWYMWANMKKGGITLPLFTSLDAYWPGIQSMLGDLDSAMKTIHNFHQVWQQFGATPEFYNIPKAEVHQGRESYPLRPELIESTVYLYRATRDPFLLKMGVDMVESIEHVARTKCGYATVKDVRDHRLENRMESFFLAETTKYLYLLFDQDNFLHNSGGHATLVHTPNGDCVLDAGGYIFNTEAHPIDLAAVHCCSAQKKEEEKVLQEFHDSLNILELLDIVNTMDVKKIGKKLKKRKRKLNDVPQYVMPPEPFKEEMLQNVTHVLVENMTVSHHINTSLSEGEQLVTRDVPSDAELRPEGILSEPVSDKVKSEHDTAYGNLQTHEVLPTESTLKTDMQPPVVESSQPSTDLTHGIKVNSQEVITKTGRKKQTFELAQQLLDLLSTVTNKGSEAEIKRPNVADLYETMANYSLVYMHKPNLMRCPAQPFHARLSVWGEFFEDNTPV</sequence>
<evidence type="ECO:0000256" key="8">
    <source>
        <dbReference type="SAM" id="MobiDB-lite"/>
    </source>
</evidence>
<dbReference type="STRING" id="400727.A0A2T7PKJ8"/>
<gene>
    <name evidence="9" type="ORF">C0Q70_05213</name>
</gene>
<keyword evidence="3" id="KW-0256">Endoplasmic reticulum</keyword>
<dbReference type="EC" id="3.2.1.-" evidence="7"/>
<feature type="binding site" evidence="6">
    <location>
        <position position="415"/>
    </location>
    <ligand>
        <name>Ca(2+)</name>
        <dbReference type="ChEBI" id="CHEBI:29108"/>
    </ligand>
</feature>
<feature type="active site" evidence="5">
    <location>
        <position position="198"/>
    </location>
</feature>
<dbReference type="OrthoDB" id="8118055at2759"/>
<name>A0A2T7PKJ8_POMCA</name>
<keyword evidence="6" id="KW-0479">Metal-binding</keyword>
<evidence type="ECO:0000256" key="6">
    <source>
        <dbReference type="PIRSR" id="PIRSR601382-2"/>
    </source>
</evidence>
<evidence type="ECO:0000256" key="5">
    <source>
        <dbReference type="PIRSR" id="PIRSR601382-1"/>
    </source>
</evidence>
<dbReference type="Pfam" id="PF01532">
    <property type="entry name" value="Glyco_hydro_47"/>
    <property type="match status" value="1"/>
</dbReference>
<keyword evidence="10" id="KW-1185">Reference proteome</keyword>
<dbReference type="Gene3D" id="1.50.10.10">
    <property type="match status" value="1"/>
</dbReference>